<keyword evidence="2" id="KW-0238">DNA-binding</keyword>
<dbReference type="GO" id="GO:0003677">
    <property type="term" value="F:DNA binding"/>
    <property type="evidence" value="ECO:0007669"/>
    <property type="project" value="UniProtKB-KW"/>
</dbReference>
<dbReference type="RefSeq" id="WP_111607471.1">
    <property type="nucleotide sequence ID" value="NZ_BMLJ01000008.1"/>
</dbReference>
<dbReference type="EMBL" id="CP061081">
    <property type="protein sequence ID" value="QNT06341.1"/>
    <property type="molecule type" value="Genomic_DNA"/>
</dbReference>
<reference evidence="2 3" key="1">
    <citation type="submission" date="2020-09" db="EMBL/GenBank/DDBJ databases">
        <title>Complete genome sequence of an Arctic sea ice bacterium Marinomonas arctica BSI20414.</title>
        <authorList>
            <person name="Liao L."/>
            <person name="Chen B."/>
        </authorList>
    </citation>
    <scope>NUCLEOTIDE SEQUENCE [LARGE SCALE GENOMIC DNA]</scope>
    <source>
        <strain evidence="2 3">BSI20414</strain>
    </source>
</reference>
<evidence type="ECO:0000313" key="2">
    <source>
        <dbReference type="EMBL" id="QNT06341.1"/>
    </source>
</evidence>
<protein>
    <submittedName>
        <fullName evidence="2">Putative DNA-binding domain-containing protein</fullName>
    </submittedName>
</protein>
<proteinExistence type="predicted"/>
<dbReference type="AlphaFoldDB" id="A0A7H1J775"/>
<accession>A0A7H1J775</accession>
<dbReference type="InterPro" id="IPR044922">
    <property type="entry name" value="DUF2063_N_sf"/>
</dbReference>
<dbReference type="Pfam" id="PF09836">
    <property type="entry name" value="DUF2063"/>
    <property type="match status" value="1"/>
</dbReference>
<dbReference type="OrthoDB" id="4146344at2"/>
<name>A0A7H1J775_9GAMM</name>
<feature type="domain" description="Putative DNA-binding" evidence="1">
    <location>
        <begin position="3"/>
        <end position="92"/>
    </location>
</feature>
<dbReference type="Proteomes" id="UP000516370">
    <property type="component" value="Chromosome"/>
</dbReference>
<keyword evidence="3" id="KW-1185">Reference proteome</keyword>
<sequence>MNKAFRDALFHQDMAFYEEIKGHSDEEKAIRFNVYRNNVYVSLIDALADIFPVSQTLVGDEFFRAMAREYLQENLPKTPIIGEYGATFADFIRAFEPSKSVPFLGDLADLEHKLLTLTHAQEYPTLEHEQISAAFNNTSDPTRLLLGLSPNTSVMSSCYAIGSLYLAHKQPRRQNVAQIQPYNSEYLLLSKRSIYGEVYIISEAEAVFIQRLMQNKTLEQAIPDDAMFDTGSSLAKLIQWKLITHVSEADA</sequence>
<evidence type="ECO:0000259" key="1">
    <source>
        <dbReference type="Pfam" id="PF09836"/>
    </source>
</evidence>
<dbReference type="InterPro" id="IPR018640">
    <property type="entry name" value="DUF2063"/>
</dbReference>
<organism evidence="2 3">
    <name type="scientific">Marinomonas arctica</name>
    <dbReference type="NCBI Taxonomy" id="383750"/>
    <lineage>
        <taxon>Bacteria</taxon>
        <taxon>Pseudomonadati</taxon>
        <taxon>Pseudomonadota</taxon>
        <taxon>Gammaproteobacteria</taxon>
        <taxon>Oceanospirillales</taxon>
        <taxon>Oceanospirillaceae</taxon>
        <taxon>Marinomonas</taxon>
    </lineage>
</organism>
<gene>
    <name evidence="2" type="ORF">IBG28_01355</name>
</gene>
<evidence type="ECO:0000313" key="3">
    <source>
        <dbReference type="Proteomes" id="UP000516370"/>
    </source>
</evidence>
<dbReference type="Gene3D" id="1.10.150.690">
    <property type="entry name" value="DUF2063"/>
    <property type="match status" value="1"/>
</dbReference>
<dbReference type="KEGG" id="mard:IBG28_01355"/>